<dbReference type="Proteomes" id="UP000008922">
    <property type="component" value="Chromosome"/>
</dbReference>
<feature type="transmembrane region" description="Helical" evidence="3">
    <location>
        <begin position="28"/>
        <end position="50"/>
    </location>
</feature>
<feature type="domain" description="HAMP" evidence="4">
    <location>
        <begin position="538"/>
        <end position="590"/>
    </location>
</feature>
<dbReference type="OrthoDB" id="153145at2"/>
<dbReference type="InterPro" id="IPR003660">
    <property type="entry name" value="HAMP_dom"/>
</dbReference>
<dbReference type="STRING" id="926569.ANT_11800"/>
<sequence length="976" mass="108023">MAVINPPTSPRNVLSTEGRTLTLSQVSLTLNMAIGTISGIGFLAFLINGIQQTYWQFYALAGISLITFLFSLNSALKNARGEYSDRDLGWANGFFSILGISTALLIDGAGLLVAVTYVIIALSLTSTLGLFRSGTLSLFLGLTTASIAALAGALSPLPQVQSETMIVILITILAMVVMIFILLGITQFVSTTLQIRLVTAFLAVLIVPLTIATSALSQTAIATNREQIQQNMIDAAEEVALSLDRFFENNLKVIQQEAKADVFSRYFENLKAGKREELDTAEIRMIFRVLELRESSERVYLSSYALLNAGGYNVYDTVQANRGKYEGRRAYFLVPYTTGKPYISPITFNPDGTSYFSFSAPVFNNQNEVVGVLRATYNTLVLQRFVTNYAELGGPNTHVIVFDENLIRLADTYQPEMIFTTVTALTPQQRAELIIQKRIPDLPMIRPVYNADLARFLQTSELNNGAILEIEEGNEGNEAQEKPEIAGVAPMKTMPWKVVFFQAEFDETPIRKSHTRVATVIATLLAYVLGFVAVGVSNVLASPLKDLANIARRIAAGDLKARSEVRTSDEFGTLATVFNQMAEQLEKLVSELEERVAQRTAELERRNQALTYRTNQLNTIAQVARGIVSAQELTRFLENVTELISDRFGFYHVGIFLLDANREYAVLRAANSPGGKRMLARSHMLKVGETGIVGYVTSTGQPRIALDVGQDAVFFNNPDLPTTRSEMALPLKVGEEIIGALDVQSEVPNAFSPEDLSVFTTLADQVAIAIYNNQLYNETLRALAEAQQLHRQYLQQEWAKEVQTHRHRGFRYTVKGVEPIHESLDWKDIEYVYETGKPYIFTETLDDQTQRAVMAVPISIRGETIGVIRVQDQGEARVWSDNELQAVQDVAQQVGVALETARLFEKTVHRAERERRVLEITGKIRSTNDPQEMLQIAAAELQRVLGASKAQIFLLSEDGEDTSSHGNGSGSKNGNE</sequence>
<feature type="region of interest" description="Disordered" evidence="2">
    <location>
        <begin position="956"/>
        <end position="976"/>
    </location>
</feature>
<dbReference type="HOGENOM" id="CLU_304346_0_0_0"/>
<evidence type="ECO:0000259" key="4">
    <source>
        <dbReference type="PROSITE" id="PS50885"/>
    </source>
</evidence>
<protein>
    <submittedName>
        <fullName evidence="5">Hypothetical membrane protein</fullName>
    </submittedName>
</protein>
<dbReference type="EMBL" id="AP012029">
    <property type="protein sequence ID" value="BAJ63214.1"/>
    <property type="molecule type" value="Genomic_DNA"/>
</dbReference>
<keyword evidence="1" id="KW-0175">Coiled coil</keyword>
<dbReference type="InterPro" id="IPR003018">
    <property type="entry name" value="GAF"/>
</dbReference>
<feature type="transmembrane region" description="Helical" evidence="3">
    <location>
        <begin position="88"/>
        <end position="106"/>
    </location>
</feature>
<dbReference type="InParanoid" id="E8N450"/>
<gene>
    <name evidence="5" type="ordered locus">ANT_11800</name>
</gene>
<dbReference type="eggNOG" id="COG3850">
    <property type="taxonomic scope" value="Bacteria"/>
</dbReference>
<dbReference type="KEGG" id="atm:ANT_11800"/>
<feature type="transmembrane region" description="Helical" evidence="3">
    <location>
        <begin position="164"/>
        <end position="185"/>
    </location>
</feature>
<reference evidence="5 6" key="1">
    <citation type="submission" date="2010-12" db="EMBL/GenBank/DDBJ databases">
        <title>Whole genome sequence of Anaerolinea thermophila UNI-1.</title>
        <authorList>
            <person name="Narita-Yamada S."/>
            <person name="Kishi E."/>
            <person name="Watanabe Y."/>
            <person name="Takasaki K."/>
            <person name="Ankai A."/>
            <person name="Oguchi A."/>
            <person name="Fukui S."/>
            <person name="Takahashi M."/>
            <person name="Yashiro I."/>
            <person name="Hosoyama A."/>
            <person name="Sekiguchi Y."/>
            <person name="Hanada S."/>
            <person name="Fujita N."/>
        </authorList>
    </citation>
    <scope>NUCLEOTIDE SEQUENCE [LARGE SCALE GENOMIC DNA]</scope>
    <source>
        <strain evidence="6">DSM 14523 / JCM 11388 / NBRC 100420 / UNI-1</strain>
    </source>
</reference>
<dbReference type="Gene3D" id="3.30.450.20">
    <property type="entry name" value="PAS domain"/>
    <property type="match status" value="1"/>
</dbReference>
<dbReference type="GO" id="GO:0016020">
    <property type="term" value="C:membrane"/>
    <property type="evidence" value="ECO:0007669"/>
    <property type="project" value="InterPro"/>
</dbReference>
<dbReference type="GO" id="GO:0007165">
    <property type="term" value="P:signal transduction"/>
    <property type="evidence" value="ECO:0007669"/>
    <property type="project" value="InterPro"/>
</dbReference>
<feature type="coiled-coil region" evidence="1">
    <location>
        <begin position="575"/>
        <end position="609"/>
    </location>
</feature>
<dbReference type="Gene3D" id="3.30.450.40">
    <property type="match status" value="3"/>
</dbReference>
<dbReference type="eggNOG" id="COG2203">
    <property type="taxonomic scope" value="Bacteria"/>
</dbReference>
<feature type="transmembrane region" description="Helical" evidence="3">
    <location>
        <begin position="138"/>
        <end position="158"/>
    </location>
</feature>
<evidence type="ECO:0000313" key="5">
    <source>
        <dbReference type="EMBL" id="BAJ63214.1"/>
    </source>
</evidence>
<evidence type="ECO:0000256" key="1">
    <source>
        <dbReference type="SAM" id="Coils"/>
    </source>
</evidence>
<keyword evidence="3" id="KW-0472">Membrane</keyword>
<evidence type="ECO:0000256" key="2">
    <source>
        <dbReference type="SAM" id="MobiDB-lite"/>
    </source>
</evidence>
<dbReference type="SUPFAM" id="SSF55781">
    <property type="entry name" value="GAF domain-like"/>
    <property type="match status" value="3"/>
</dbReference>
<dbReference type="SMART" id="SM00304">
    <property type="entry name" value="HAMP"/>
    <property type="match status" value="1"/>
</dbReference>
<keyword evidence="3" id="KW-1133">Transmembrane helix</keyword>
<dbReference type="PROSITE" id="PS50885">
    <property type="entry name" value="HAMP"/>
    <property type="match status" value="1"/>
</dbReference>
<dbReference type="PANTHER" id="PTHR43155">
    <property type="entry name" value="CYCLIC DI-GMP PHOSPHODIESTERASE PA4108-RELATED"/>
    <property type="match status" value="1"/>
</dbReference>
<dbReference type="AlphaFoldDB" id="E8N450"/>
<feature type="compositionally biased region" description="Gly residues" evidence="2">
    <location>
        <begin position="967"/>
        <end position="976"/>
    </location>
</feature>
<dbReference type="RefSeq" id="WP_013559602.1">
    <property type="nucleotide sequence ID" value="NC_014960.1"/>
</dbReference>
<dbReference type="Gene3D" id="6.10.340.10">
    <property type="match status" value="1"/>
</dbReference>
<evidence type="ECO:0000313" key="6">
    <source>
        <dbReference type="Proteomes" id="UP000008922"/>
    </source>
</evidence>
<dbReference type="CDD" id="cd06225">
    <property type="entry name" value="HAMP"/>
    <property type="match status" value="1"/>
</dbReference>
<evidence type="ECO:0000256" key="3">
    <source>
        <dbReference type="SAM" id="Phobius"/>
    </source>
</evidence>
<feature type="transmembrane region" description="Helical" evidence="3">
    <location>
        <begin position="197"/>
        <end position="216"/>
    </location>
</feature>
<name>E8N450_ANATU</name>
<dbReference type="SUPFAM" id="SSF158472">
    <property type="entry name" value="HAMP domain-like"/>
    <property type="match status" value="1"/>
</dbReference>
<dbReference type="SMART" id="SM00065">
    <property type="entry name" value="GAF"/>
    <property type="match status" value="2"/>
</dbReference>
<dbReference type="PANTHER" id="PTHR43155:SF2">
    <property type="entry name" value="CYCLIC DI-GMP PHOSPHODIESTERASE PA4108"/>
    <property type="match status" value="1"/>
</dbReference>
<accession>E8N450</accession>
<keyword evidence="3" id="KW-0812">Transmembrane</keyword>
<dbReference type="Pfam" id="PF13185">
    <property type="entry name" value="GAF_2"/>
    <property type="match status" value="1"/>
</dbReference>
<proteinExistence type="predicted"/>
<dbReference type="InterPro" id="IPR029016">
    <property type="entry name" value="GAF-like_dom_sf"/>
</dbReference>
<keyword evidence="6" id="KW-1185">Reference proteome</keyword>
<feature type="transmembrane region" description="Helical" evidence="3">
    <location>
        <begin position="112"/>
        <end position="131"/>
    </location>
</feature>
<organism evidence="5 6">
    <name type="scientific">Anaerolinea thermophila (strain DSM 14523 / JCM 11388 / NBRC 100420 / UNI-1)</name>
    <dbReference type="NCBI Taxonomy" id="926569"/>
    <lineage>
        <taxon>Bacteria</taxon>
        <taxon>Bacillati</taxon>
        <taxon>Chloroflexota</taxon>
        <taxon>Anaerolineae</taxon>
        <taxon>Anaerolineales</taxon>
        <taxon>Anaerolineaceae</taxon>
        <taxon>Anaerolinea</taxon>
    </lineage>
</organism>
<feature type="transmembrane region" description="Helical" evidence="3">
    <location>
        <begin position="56"/>
        <end position="76"/>
    </location>
</feature>
<dbReference type="CDD" id="cd18773">
    <property type="entry name" value="PDC1_HK_sensor"/>
    <property type="match status" value="1"/>
</dbReference>
<dbReference type="Pfam" id="PF00672">
    <property type="entry name" value="HAMP"/>
    <property type="match status" value="1"/>
</dbReference>
<dbReference type="Pfam" id="PF01590">
    <property type="entry name" value="GAF"/>
    <property type="match status" value="1"/>
</dbReference>